<accession>A0A504IYF6</accession>
<dbReference type="PANTHER" id="PTHR43283">
    <property type="entry name" value="BETA-LACTAMASE-RELATED"/>
    <property type="match status" value="1"/>
</dbReference>
<dbReference type="GO" id="GO:0016787">
    <property type="term" value="F:hydrolase activity"/>
    <property type="evidence" value="ECO:0007669"/>
    <property type="project" value="UniProtKB-KW"/>
</dbReference>
<dbReference type="InterPro" id="IPR001466">
    <property type="entry name" value="Beta-lactam-related"/>
</dbReference>
<dbReference type="PANTHER" id="PTHR43283:SF11">
    <property type="entry name" value="BETA-LACTAMASE-RELATED DOMAIN-CONTAINING PROTEIN"/>
    <property type="match status" value="1"/>
</dbReference>
<dbReference type="EMBL" id="VFWZ01000007">
    <property type="protein sequence ID" value="TPN83506.1"/>
    <property type="molecule type" value="Genomic_DNA"/>
</dbReference>
<name>A0A504IYF6_9FLAO</name>
<dbReference type="RefSeq" id="WP_140595834.1">
    <property type="nucleotide sequence ID" value="NZ_VFWZ01000007.1"/>
</dbReference>
<feature type="domain" description="Beta-lactamase-related" evidence="2">
    <location>
        <begin position="122"/>
        <end position="370"/>
    </location>
</feature>
<dbReference type="Proteomes" id="UP000315540">
    <property type="component" value="Unassembled WGS sequence"/>
</dbReference>
<dbReference type="AlphaFoldDB" id="A0A504IYF6"/>
<dbReference type="InterPro" id="IPR012338">
    <property type="entry name" value="Beta-lactam/transpept-like"/>
</dbReference>
<comment type="caution">
    <text evidence="3">The sequence shown here is derived from an EMBL/GenBank/DDBJ whole genome shotgun (WGS) entry which is preliminary data.</text>
</comment>
<evidence type="ECO:0000256" key="1">
    <source>
        <dbReference type="ARBA" id="ARBA00022801"/>
    </source>
</evidence>
<dbReference type="InterPro" id="IPR050789">
    <property type="entry name" value="Diverse_Enzym_Activities"/>
</dbReference>
<dbReference type="Gene3D" id="3.40.710.10">
    <property type="entry name" value="DD-peptidase/beta-lactamase superfamily"/>
    <property type="match status" value="1"/>
</dbReference>
<reference evidence="3 4" key="1">
    <citation type="submission" date="2019-06" db="EMBL/GenBank/DDBJ databases">
        <authorList>
            <person name="Meng X."/>
        </authorList>
    </citation>
    <scope>NUCLEOTIDE SEQUENCE [LARGE SCALE GENOMIC DNA]</scope>
    <source>
        <strain evidence="3 4">M625</strain>
    </source>
</reference>
<keyword evidence="4" id="KW-1185">Reference proteome</keyword>
<dbReference type="SUPFAM" id="SSF56601">
    <property type="entry name" value="beta-lactamase/transpeptidase-like"/>
    <property type="match status" value="1"/>
</dbReference>
<protein>
    <submittedName>
        <fullName evidence="3">Serine hydrolase</fullName>
    </submittedName>
</protein>
<organism evidence="3 4">
    <name type="scientific">Aquimarina algicola</name>
    <dbReference type="NCBI Taxonomy" id="2589995"/>
    <lineage>
        <taxon>Bacteria</taxon>
        <taxon>Pseudomonadati</taxon>
        <taxon>Bacteroidota</taxon>
        <taxon>Flavobacteriia</taxon>
        <taxon>Flavobacteriales</taxon>
        <taxon>Flavobacteriaceae</taxon>
        <taxon>Aquimarina</taxon>
    </lineage>
</organism>
<evidence type="ECO:0000313" key="4">
    <source>
        <dbReference type="Proteomes" id="UP000315540"/>
    </source>
</evidence>
<keyword evidence="1 3" id="KW-0378">Hydrolase</keyword>
<sequence>MNGIQHICSINRVHLFFLVSTLVIQIASAQLYFPERGSWEEKKPETYSISTEKLQEAIQFAEKNEYSGSRDLRQAILKGFQHEPYHTILGPTKKRGTPAGVILKDGYIIAKWGDVKRVDMTFSVTKSYLSTMAGLAVDQQLISDVDDFVYQTIWDRTFDGAHNKKITWRHLLTQSSDWSGQLWGGYDWADRPPKEGGIDDWKNRKFHPPGTVFEYNDVRVNVLAYSLLQVWRKPLPQVLKEKIMDPIGASTTWRWHGYKNSWTPIDGLKMQSVSGGGHSGGGLFINTLDHARFGLLFMNNGKWNNTQLISENWIKEAIKPSQANSNYGFMWWLNQKGKRQWTGLPEHIYYAAGFGGNFIVIDQKQNLVIVTRWLEPNKINEFISKVYTAL</sequence>
<evidence type="ECO:0000313" key="3">
    <source>
        <dbReference type="EMBL" id="TPN83506.1"/>
    </source>
</evidence>
<proteinExistence type="predicted"/>
<gene>
    <name evidence="3" type="ORF">FHK87_20015</name>
</gene>
<dbReference type="OrthoDB" id="9773047at2"/>
<dbReference type="Pfam" id="PF00144">
    <property type="entry name" value="Beta-lactamase"/>
    <property type="match status" value="1"/>
</dbReference>
<evidence type="ECO:0000259" key="2">
    <source>
        <dbReference type="Pfam" id="PF00144"/>
    </source>
</evidence>